<dbReference type="InterPro" id="IPR051061">
    <property type="entry name" value="Zinc_finger_trans_reg"/>
</dbReference>
<dbReference type="Proteomes" id="UP000799444">
    <property type="component" value="Unassembled WGS sequence"/>
</dbReference>
<comment type="caution">
    <text evidence="11">The sequence shown here is derived from an EMBL/GenBank/DDBJ whole genome shotgun (WGS) entry which is preliminary data.</text>
</comment>
<feature type="domain" description="C2H2-type" evidence="10">
    <location>
        <begin position="147"/>
        <end position="178"/>
    </location>
</feature>
<gene>
    <name evidence="11" type="ORF">EJ04DRAFT_507241</name>
</gene>
<dbReference type="PANTHER" id="PTHR46179:SF13">
    <property type="entry name" value="C2H2-TYPE DOMAIN-CONTAINING PROTEIN"/>
    <property type="match status" value="1"/>
</dbReference>
<dbReference type="SMART" id="SM00355">
    <property type="entry name" value="ZnF_C2H2"/>
    <property type="match status" value="10"/>
</dbReference>
<feature type="domain" description="C2H2-type" evidence="10">
    <location>
        <begin position="287"/>
        <end position="317"/>
    </location>
</feature>
<evidence type="ECO:0000256" key="9">
    <source>
        <dbReference type="SAM" id="MobiDB-lite"/>
    </source>
</evidence>
<keyword evidence="12" id="KW-1185">Reference proteome</keyword>
<dbReference type="PANTHER" id="PTHR46179">
    <property type="entry name" value="ZINC FINGER PROTEIN"/>
    <property type="match status" value="1"/>
</dbReference>
<dbReference type="SUPFAM" id="SSF57667">
    <property type="entry name" value="beta-beta-alpha zinc fingers"/>
    <property type="match status" value="3"/>
</dbReference>
<dbReference type="InterPro" id="IPR013087">
    <property type="entry name" value="Znf_C2H2_type"/>
</dbReference>
<evidence type="ECO:0000256" key="7">
    <source>
        <dbReference type="ARBA" id="ARBA00023242"/>
    </source>
</evidence>
<dbReference type="PROSITE" id="PS00028">
    <property type="entry name" value="ZINC_FINGER_C2H2_1"/>
    <property type="match status" value="4"/>
</dbReference>
<dbReference type="GO" id="GO:0006357">
    <property type="term" value="P:regulation of transcription by RNA polymerase II"/>
    <property type="evidence" value="ECO:0007669"/>
    <property type="project" value="TreeGrafter"/>
</dbReference>
<dbReference type="AlphaFoldDB" id="A0A9P4V7Y4"/>
<sequence>MNGTVDHLDDSDDELGDGTFTPFAESEDDVAALDLDKVLEKPKQQWRYEKSLACDVEGCDRRFNRQALLDEHRRAHAGIKPFACPYEGCDKAYPRRPHLQYHIDNAHEQKEKKYACDHPGCELRFGMPSHLNKHKLTHTKKPNRVEYPCTGYPPCKENFWKKHTLQAHINTAHLGLKAYPCLYVDSETGEPCTRGFSSASALTKHFREAHLGEKQEKPEKLHPCVYCSTPITEPVAFKTLEELEAHKAQFHPLICVECGNGKLFSSEFTLMNHIQTFHALPGSIEVLRCPHTHCGRTFNTVKTLQQHVRIVHPEKRKFVCGQFDFSTSKHLDLSTWDGGNACGYPFKTKNAIEGHVRTHHLGQPNRKAMRQLKKEEKRNVRPTLPKTAALSLLTGKGYEEDRERTCLVEGCEHRYVRTRDVAVHLATHHKLEEKEIEMMITGAEAEMAAEQEALEGGRFWIGGFEESIGTQRLDSIDPSVPPTPEMFAVPGHDQEPFLSGNGAFDPKFPSLGEPKVLDTVKEEEDDAMLDAAMGLSNIPMADARDGLY</sequence>
<dbReference type="OrthoDB" id="4748970at2759"/>
<keyword evidence="6" id="KW-0804">Transcription</keyword>
<evidence type="ECO:0000256" key="2">
    <source>
        <dbReference type="ARBA" id="ARBA00022723"/>
    </source>
</evidence>
<dbReference type="Gene3D" id="3.30.160.60">
    <property type="entry name" value="Classic Zinc Finger"/>
    <property type="match status" value="5"/>
</dbReference>
<dbReference type="GO" id="GO:0005634">
    <property type="term" value="C:nucleus"/>
    <property type="evidence" value="ECO:0007669"/>
    <property type="project" value="UniProtKB-SubCell"/>
</dbReference>
<name>A0A9P4V7Y4_9PLEO</name>
<dbReference type="PROSITE" id="PS50157">
    <property type="entry name" value="ZINC_FINGER_C2H2_2"/>
    <property type="match status" value="6"/>
</dbReference>
<keyword evidence="7" id="KW-0539">Nucleus</keyword>
<organism evidence="11 12">
    <name type="scientific">Polyplosphaeria fusca</name>
    <dbReference type="NCBI Taxonomy" id="682080"/>
    <lineage>
        <taxon>Eukaryota</taxon>
        <taxon>Fungi</taxon>
        <taxon>Dikarya</taxon>
        <taxon>Ascomycota</taxon>
        <taxon>Pezizomycotina</taxon>
        <taxon>Dothideomycetes</taxon>
        <taxon>Pleosporomycetidae</taxon>
        <taxon>Pleosporales</taxon>
        <taxon>Tetraplosphaeriaceae</taxon>
        <taxon>Polyplosphaeria</taxon>
    </lineage>
</organism>
<evidence type="ECO:0000256" key="8">
    <source>
        <dbReference type="PROSITE-ProRule" id="PRU00042"/>
    </source>
</evidence>
<evidence type="ECO:0000256" key="1">
    <source>
        <dbReference type="ARBA" id="ARBA00004123"/>
    </source>
</evidence>
<proteinExistence type="predicted"/>
<protein>
    <recommendedName>
        <fullName evidence="10">C2H2-type domain-containing protein</fullName>
    </recommendedName>
</protein>
<feature type="region of interest" description="Disordered" evidence="9">
    <location>
        <begin position="1"/>
        <end position="21"/>
    </location>
</feature>
<evidence type="ECO:0000256" key="5">
    <source>
        <dbReference type="ARBA" id="ARBA00023015"/>
    </source>
</evidence>
<dbReference type="EMBL" id="ML996097">
    <property type="protein sequence ID" value="KAF2741434.1"/>
    <property type="molecule type" value="Genomic_DNA"/>
</dbReference>
<dbReference type="InterPro" id="IPR036236">
    <property type="entry name" value="Znf_C2H2_sf"/>
</dbReference>
<feature type="domain" description="C2H2-type" evidence="10">
    <location>
        <begin position="179"/>
        <end position="215"/>
    </location>
</feature>
<accession>A0A9P4V7Y4</accession>
<evidence type="ECO:0000313" key="12">
    <source>
        <dbReference type="Proteomes" id="UP000799444"/>
    </source>
</evidence>
<feature type="domain" description="C2H2-type" evidence="10">
    <location>
        <begin position="82"/>
        <end position="112"/>
    </location>
</feature>
<feature type="domain" description="C2H2-type" evidence="10">
    <location>
        <begin position="52"/>
        <end position="81"/>
    </location>
</feature>
<evidence type="ECO:0000256" key="6">
    <source>
        <dbReference type="ARBA" id="ARBA00023163"/>
    </source>
</evidence>
<feature type="domain" description="C2H2-type" evidence="10">
    <location>
        <begin position="114"/>
        <end position="143"/>
    </location>
</feature>
<evidence type="ECO:0000313" key="11">
    <source>
        <dbReference type="EMBL" id="KAF2741434.1"/>
    </source>
</evidence>
<evidence type="ECO:0000259" key="10">
    <source>
        <dbReference type="PROSITE" id="PS50157"/>
    </source>
</evidence>
<dbReference type="Pfam" id="PF00096">
    <property type="entry name" value="zf-C2H2"/>
    <property type="match status" value="1"/>
</dbReference>
<evidence type="ECO:0000256" key="3">
    <source>
        <dbReference type="ARBA" id="ARBA00022771"/>
    </source>
</evidence>
<comment type="subcellular location">
    <subcellularLocation>
        <location evidence="1">Nucleus</location>
    </subcellularLocation>
</comment>
<dbReference type="GO" id="GO:0008270">
    <property type="term" value="F:zinc ion binding"/>
    <property type="evidence" value="ECO:0007669"/>
    <property type="project" value="UniProtKB-KW"/>
</dbReference>
<evidence type="ECO:0000256" key="4">
    <source>
        <dbReference type="ARBA" id="ARBA00022833"/>
    </source>
</evidence>
<reference evidence="11" key="1">
    <citation type="journal article" date="2020" name="Stud. Mycol.">
        <title>101 Dothideomycetes genomes: a test case for predicting lifestyles and emergence of pathogens.</title>
        <authorList>
            <person name="Haridas S."/>
            <person name="Albert R."/>
            <person name="Binder M."/>
            <person name="Bloem J."/>
            <person name="Labutti K."/>
            <person name="Salamov A."/>
            <person name="Andreopoulos B."/>
            <person name="Baker S."/>
            <person name="Barry K."/>
            <person name="Bills G."/>
            <person name="Bluhm B."/>
            <person name="Cannon C."/>
            <person name="Castanera R."/>
            <person name="Culley D."/>
            <person name="Daum C."/>
            <person name="Ezra D."/>
            <person name="Gonzalez J."/>
            <person name="Henrissat B."/>
            <person name="Kuo A."/>
            <person name="Liang C."/>
            <person name="Lipzen A."/>
            <person name="Lutzoni F."/>
            <person name="Magnuson J."/>
            <person name="Mondo S."/>
            <person name="Nolan M."/>
            <person name="Ohm R."/>
            <person name="Pangilinan J."/>
            <person name="Park H.-J."/>
            <person name="Ramirez L."/>
            <person name="Alfaro M."/>
            <person name="Sun H."/>
            <person name="Tritt A."/>
            <person name="Yoshinaga Y."/>
            <person name="Zwiers L.-H."/>
            <person name="Turgeon B."/>
            <person name="Goodwin S."/>
            <person name="Spatafora J."/>
            <person name="Crous P."/>
            <person name="Grigoriev I."/>
        </authorList>
    </citation>
    <scope>NUCLEOTIDE SEQUENCE</scope>
    <source>
        <strain evidence="11">CBS 125425</strain>
    </source>
</reference>
<keyword evidence="3 8" id="KW-0863">Zinc-finger</keyword>
<keyword evidence="2" id="KW-0479">Metal-binding</keyword>
<keyword evidence="4" id="KW-0862">Zinc</keyword>
<keyword evidence="5" id="KW-0805">Transcription regulation</keyword>